<feature type="domain" description="Sodium/calcium exchanger membrane region" evidence="9">
    <location>
        <begin position="92"/>
        <end position="227"/>
    </location>
</feature>
<feature type="transmembrane region" description="Helical" evidence="8">
    <location>
        <begin position="7"/>
        <end position="27"/>
    </location>
</feature>
<feature type="region of interest" description="Disordered" evidence="7">
    <location>
        <begin position="688"/>
        <end position="758"/>
    </location>
</feature>
<feature type="compositionally biased region" description="Low complexity" evidence="7">
    <location>
        <begin position="794"/>
        <end position="804"/>
    </location>
</feature>
<organism evidence="10">
    <name type="scientific">Phaffia rhodozyma</name>
    <name type="common">Yeast</name>
    <name type="synonym">Xanthophyllomyces dendrorhous</name>
    <dbReference type="NCBI Taxonomy" id="264483"/>
    <lineage>
        <taxon>Eukaryota</taxon>
        <taxon>Fungi</taxon>
        <taxon>Dikarya</taxon>
        <taxon>Basidiomycota</taxon>
        <taxon>Agaricomycotina</taxon>
        <taxon>Tremellomycetes</taxon>
        <taxon>Cystofilobasidiales</taxon>
        <taxon>Mrakiaceae</taxon>
        <taxon>Phaffia</taxon>
    </lineage>
</organism>
<dbReference type="InterPro" id="IPR044880">
    <property type="entry name" value="NCX_ion-bd_dom_sf"/>
</dbReference>
<feature type="compositionally biased region" description="Polar residues" evidence="7">
    <location>
        <begin position="453"/>
        <end position="471"/>
    </location>
</feature>
<evidence type="ECO:0000256" key="2">
    <source>
        <dbReference type="ARBA" id="ARBA00008170"/>
    </source>
</evidence>
<keyword evidence="3" id="KW-0813">Transport</keyword>
<dbReference type="GO" id="GO:0006874">
    <property type="term" value="P:intracellular calcium ion homeostasis"/>
    <property type="evidence" value="ECO:0007669"/>
    <property type="project" value="TreeGrafter"/>
</dbReference>
<dbReference type="GO" id="GO:0016020">
    <property type="term" value="C:membrane"/>
    <property type="evidence" value="ECO:0007669"/>
    <property type="project" value="UniProtKB-SubCell"/>
</dbReference>
<comment type="similarity">
    <text evidence="2">Belongs to the Ca(2+):cation antiporter (CaCA) (TC 2.A.19) family.</text>
</comment>
<evidence type="ECO:0000256" key="5">
    <source>
        <dbReference type="ARBA" id="ARBA00022989"/>
    </source>
</evidence>
<evidence type="ECO:0000259" key="9">
    <source>
        <dbReference type="Pfam" id="PF01699"/>
    </source>
</evidence>
<dbReference type="EMBL" id="LN483166">
    <property type="protein sequence ID" value="CED84590.1"/>
    <property type="molecule type" value="Genomic_DNA"/>
</dbReference>
<feature type="compositionally biased region" description="Basic residues" evidence="7">
    <location>
        <begin position="439"/>
        <end position="449"/>
    </location>
</feature>
<evidence type="ECO:0000256" key="6">
    <source>
        <dbReference type="ARBA" id="ARBA00023136"/>
    </source>
</evidence>
<keyword evidence="6 8" id="KW-0472">Membrane</keyword>
<keyword evidence="5 8" id="KW-1133">Transmembrane helix</keyword>
<dbReference type="InterPro" id="IPR051359">
    <property type="entry name" value="CaCA_antiporter"/>
</dbReference>
<feature type="compositionally biased region" description="Polar residues" evidence="7">
    <location>
        <begin position="605"/>
        <end position="614"/>
    </location>
</feature>
<dbReference type="InterPro" id="IPR004837">
    <property type="entry name" value="NaCa_Exmemb"/>
</dbReference>
<feature type="region of interest" description="Disordered" evidence="7">
    <location>
        <begin position="771"/>
        <end position="844"/>
    </location>
</feature>
<feature type="compositionally biased region" description="Polar residues" evidence="7">
    <location>
        <begin position="782"/>
        <end position="793"/>
    </location>
</feature>
<feature type="compositionally biased region" description="Low complexity" evidence="7">
    <location>
        <begin position="734"/>
        <end position="756"/>
    </location>
</feature>
<dbReference type="AlphaFoldDB" id="A0A0F7SVL1"/>
<dbReference type="PANTHER" id="PTHR12266:SF0">
    <property type="entry name" value="MITOCHONDRIAL SODIUM_CALCIUM EXCHANGER PROTEIN"/>
    <property type="match status" value="1"/>
</dbReference>
<feature type="compositionally biased region" description="Polar residues" evidence="7">
    <location>
        <begin position="575"/>
        <end position="587"/>
    </location>
</feature>
<feature type="transmembrane region" description="Helical" evidence="8">
    <location>
        <begin position="1003"/>
        <end position="1021"/>
    </location>
</feature>
<dbReference type="PANTHER" id="PTHR12266">
    <property type="entry name" value="NA+/CA2+ K+ INDEPENDENT EXCHANGER"/>
    <property type="match status" value="1"/>
</dbReference>
<name>A0A0F7SVL1_PHARH</name>
<proteinExistence type="inferred from homology"/>
<feature type="transmembrane region" description="Helical" evidence="8">
    <location>
        <begin position="214"/>
        <end position="233"/>
    </location>
</feature>
<feature type="transmembrane region" description="Helical" evidence="8">
    <location>
        <begin position="894"/>
        <end position="917"/>
    </location>
</feature>
<evidence type="ECO:0000256" key="1">
    <source>
        <dbReference type="ARBA" id="ARBA00004141"/>
    </source>
</evidence>
<evidence type="ECO:0000256" key="4">
    <source>
        <dbReference type="ARBA" id="ARBA00022692"/>
    </source>
</evidence>
<feature type="compositionally biased region" description="Pro residues" evidence="7">
    <location>
        <begin position="591"/>
        <end position="604"/>
    </location>
</feature>
<evidence type="ECO:0000256" key="7">
    <source>
        <dbReference type="SAM" id="MobiDB-lite"/>
    </source>
</evidence>
<feature type="compositionally biased region" description="Acidic residues" evidence="7">
    <location>
        <begin position="690"/>
        <end position="702"/>
    </location>
</feature>
<feature type="transmembrane region" description="Helical" evidence="8">
    <location>
        <begin position="1033"/>
        <end position="1058"/>
    </location>
</feature>
<feature type="transmembrane region" description="Helical" evidence="8">
    <location>
        <begin position="924"/>
        <end position="943"/>
    </location>
</feature>
<feature type="transmembrane region" description="Helical" evidence="8">
    <location>
        <begin position="151"/>
        <end position="172"/>
    </location>
</feature>
<feature type="transmembrane region" description="Helical" evidence="8">
    <location>
        <begin position="184"/>
        <end position="202"/>
    </location>
</feature>
<dbReference type="GO" id="GO:0008324">
    <property type="term" value="F:monoatomic cation transmembrane transporter activity"/>
    <property type="evidence" value="ECO:0007669"/>
    <property type="project" value="TreeGrafter"/>
</dbReference>
<feature type="domain" description="Sodium/calcium exchanger membrane region" evidence="9">
    <location>
        <begin position="931"/>
        <end position="1077"/>
    </location>
</feature>
<feature type="compositionally biased region" description="Polar residues" evidence="7">
    <location>
        <begin position="529"/>
        <end position="544"/>
    </location>
</feature>
<feature type="compositionally biased region" description="Low complexity" evidence="7">
    <location>
        <begin position="351"/>
        <end position="368"/>
    </location>
</feature>
<sequence length="1087" mass="117996">MTLSRPPVYVVLALVFTINLVLLANSYRHTAPDGLLVRRSSIPRSVLYEPPSSWLTKNTTVETSAFPFPGPPQDPSWPAWTVLPVLLSYTGLLLALLGMIAGEWLVPNLATLADALGLSDNTAGVTLLALGNGSPDVLSTYSAFTNDSGSLAIGELLGAATFIITVVVGLMAFVQPFKVHQGPFLRDVGFAIAAISLLLVVMKDEVLTLWEAGGLVGLYVSYVVWVVGGSWIMRLRGKGEIRLEEDEEQEAEDDLLDRDEEESLAGYRFPGGSHSNVRSRSNSAVSTTPSLLIDPSAPNSRKSSVDVSQFLHPSAALSVHSPSRHPTLRLETDNLSVDSRSSEPRHSPSGRRLSYSRPSHLRSSSAASVATFDVRRTKLSLLGAVEFRDVVNSLKNQASLEDIQIEGAKHLSPSIFTAGHYHPHIIHPPPGSRRVSTNSHHHYQHHRQHHSADMTSPSASQKSSYFSPQRQTIHRERAGSSPRRPSASLPRWMFGNTADDSAQQTPSVLSTPSFASESGVEEVNPWETEGNTPRSEVVSSLSSDRTIRPGNLPGSTREFKTLRPPSLAMSDRPSPLQNPSHLSQSIHTLEPPAPSPSSPLPPPSITLQESPSITPISLLRPTHQKIKRRKMIHIAKMTYHVLFPSLQSFKLKSVLGKVLSVLAVPAILALTLTLPVVDNLGRGATCCSVSDDEEEKEDEQEEPVAGGLTEGGMLIRVQEAESLESETGDGYTLSSRRPSWTPSRSRSRSPSPVSSPNALAAEVMHSKLLSLGEGIRPPPSSFGHSHNPSENGTPSDPSDPSQSHQHNHRHLQHTTHPIDREVEHGNQQGEGNAENEEHESEPDRLSRIEREMRCEEEDGMNALAFNKWLTITQCTLGPTFCGGVLFYDPDDTGFAVYPFIGFVIFGVILSGFTLVFAKDGKQPFWRIGRCLLGFSIAMIWIMALADEVVTVLTTMGRILGFSDAIIGLTVFAIGNSSADLVANLSIATFSPVMAFSACFGGPMLNILLGVGFSGAFVIVSTGKSYPVNIHPSLVTGVISLLLVLIITFIVVPLNGYYITKRWGAFLIAFYVLSMTVNVVAEVLWTAE</sequence>
<feature type="region of interest" description="Disordered" evidence="7">
    <location>
        <begin position="318"/>
        <end position="368"/>
    </location>
</feature>
<feature type="transmembrane region" description="Helical" evidence="8">
    <location>
        <begin position="77"/>
        <end position="97"/>
    </location>
</feature>
<reference evidence="10" key="1">
    <citation type="submission" date="2014-08" db="EMBL/GenBank/DDBJ databases">
        <authorList>
            <person name="Sharma Rahul"/>
            <person name="Thines Marco"/>
        </authorList>
    </citation>
    <scope>NUCLEOTIDE SEQUENCE</scope>
</reference>
<dbReference type="Gene3D" id="1.20.1420.30">
    <property type="entry name" value="NCX, central ion-binding region"/>
    <property type="match status" value="2"/>
</dbReference>
<feature type="region of interest" description="Disordered" evidence="7">
    <location>
        <begin position="266"/>
        <end position="305"/>
    </location>
</feature>
<evidence type="ECO:0000256" key="8">
    <source>
        <dbReference type="SAM" id="Phobius"/>
    </source>
</evidence>
<protein>
    <submittedName>
        <fullName evidence="10">K-dependent Na: Ca2 antiporter</fullName>
    </submittedName>
</protein>
<dbReference type="Pfam" id="PF01699">
    <property type="entry name" value="Na_Ca_ex"/>
    <property type="match status" value="2"/>
</dbReference>
<feature type="transmembrane region" description="Helical" evidence="8">
    <location>
        <begin position="1064"/>
        <end position="1084"/>
    </location>
</feature>
<feature type="region of interest" description="Disordered" evidence="7">
    <location>
        <begin position="425"/>
        <end position="614"/>
    </location>
</feature>
<feature type="compositionally biased region" description="Polar residues" evidence="7">
    <location>
        <begin position="498"/>
        <end position="516"/>
    </location>
</feature>
<keyword evidence="4 8" id="KW-0812">Transmembrane</keyword>
<feature type="compositionally biased region" description="Low complexity" evidence="7">
    <location>
        <begin position="479"/>
        <end position="491"/>
    </location>
</feature>
<feature type="compositionally biased region" description="Low complexity" evidence="7">
    <location>
        <begin position="273"/>
        <end position="286"/>
    </location>
</feature>
<evidence type="ECO:0000256" key="3">
    <source>
        <dbReference type="ARBA" id="ARBA00022448"/>
    </source>
</evidence>
<comment type="subcellular location">
    <subcellularLocation>
        <location evidence="1">Membrane</location>
        <topology evidence="1">Multi-pass membrane protein</topology>
    </subcellularLocation>
</comment>
<accession>A0A0F7SVL1</accession>
<evidence type="ECO:0000313" key="10">
    <source>
        <dbReference type="EMBL" id="CED84590.1"/>
    </source>
</evidence>